<dbReference type="SUPFAM" id="SSF140591">
    <property type="entry name" value="Type III secretion system domain"/>
    <property type="match status" value="1"/>
</dbReference>
<protein>
    <submittedName>
        <fullName evidence="3">TyeA family type III secretion system gatekeeper subunit</fullName>
    </submittedName>
</protein>
<dbReference type="InterPro" id="IPR013351">
    <property type="entry name" value="T3SS_TyeA-rel"/>
</dbReference>
<evidence type="ECO:0000256" key="1">
    <source>
        <dbReference type="SAM" id="MobiDB-lite"/>
    </source>
</evidence>
<dbReference type="GO" id="GO:0046903">
    <property type="term" value="P:secretion"/>
    <property type="evidence" value="ECO:0007669"/>
    <property type="project" value="InterPro"/>
</dbReference>
<evidence type="ECO:0000313" key="3">
    <source>
        <dbReference type="EMBL" id="RDS91042.1"/>
    </source>
</evidence>
<feature type="domain" description="Hypersensitivity response secretion-like HrpJ" evidence="2">
    <location>
        <begin position="60"/>
        <end position="216"/>
    </location>
</feature>
<dbReference type="InterPro" id="IPR010812">
    <property type="entry name" value="HrpJ-like"/>
</dbReference>
<feature type="region of interest" description="Disordered" evidence="1">
    <location>
        <begin position="1"/>
        <end position="24"/>
    </location>
</feature>
<dbReference type="Gene3D" id="1.10.150.630">
    <property type="match status" value="1"/>
</dbReference>
<dbReference type="NCBIfam" id="TIGR02511">
    <property type="entry name" value="type_III_tyeA"/>
    <property type="match status" value="1"/>
</dbReference>
<dbReference type="GO" id="GO:0019867">
    <property type="term" value="C:outer membrane"/>
    <property type="evidence" value="ECO:0007669"/>
    <property type="project" value="InterPro"/>
</dbReference>
<dbReference type="Pfam" id="PF07201">
    <property type="entry name" value="HrpJ"/>
    <property type="match status" value="1"/>
</dbReference>
<accession>A0A7Z6MXX7</accession>
<evidence type="ECO:0000313" key="4">
    <source>
        <dbReference type="Proteomes" id="UP000255541"/>
    </source>
</evidence>
<dbReference type="EMBL" id="QRBA01000005">
    <property type="protein sequence ID" value="RDS91042.1"/>
    <property type="molecule type" value="Genomic_DNA"/>
</dbReference>
<feature type="compositionally biased region" description="Polar residues" evidence="1">
    <location>
        <begin position="10"/>
        <end position="24"/>
    </location>
</feature>
<comment type="caution">
    <text evidence="3">The sequence shown here is derived from an EMBL/GenBank/DDBJ whole genome shotgun (WGS) entry which is preliminary data.</text>
</comment>
<dbReference type="Proteomes" id="UP000255541">
    <property type="component" value="Unassembled WGS sequence"/>
</dbReference>
<sequence>MGSRCHTGKHSSCTGVSMDQVSPNAKSRNVVQTELFTDQGVNGRADVTAPPKADELAHLFGQEVELNSRALSGRQMTLRVPPVEHYAQLYDQLGHPAKKTLAYLSMLFRRQLQNKPTVEKLLTLAEGDPARAFVVLKHVMAKTGSEVRQSDRTSAHDVIAELEDRFKGEIRAGLNTALALQSVGVDSKECQALRLLYYANVVTRQSLSTMMQALLGVYGGEQFHVGLQVMSKALADDLMAKVSSTPKPLLHTLLQGLRDCGRLSSVLAGCNELIGRLGIEHDAVGLLQRLLAYAGGGIEAAEALRLANDLGGVSSLRQLLALQAIYPLFKQLPLALWSDNQVRRDTLARLVTVVDELDRHMRGPTRHAGEPRTMT</sequence>
<name>A0A7Z6MXX7_PSEFL</name>
<gene>
    <name evidence="3" type="ORF">DL347_09955</name>
</gene>
<organism evidence="3 4">
    <name type="scientific">Pseudomonas fluorescens</name>
    <dbReference type="NCBI Taxonomy" id="294"/>
    <lineage>
        <taxon>Bacteria</taxon>
        <taxon>Pseudomonadati</taxon>
        <taxon>Pseudomonadota</taxon>
        <taxon>Gammaproteobacteria</taxon>
        <taxon>Pseudomonadales</taxon>
        <taxon>Pseudomonadaceae</taxon>
        <taxon>Pseudomonas</taxon>
    </lineage>
</organism>
<reference evidence="3 4" key="1">
    <citation type="submission" date="2018-07" db="EMBL/GenBank/DDBJ databases">
        <title>Draft Genome Sequence of Pseudomonas fluorescens AHK-1 associated with canker disease of kiwifruit.</title>
        <authorList>
            <person name="Wu Z."/>
        </authorList>
    </citation>
    <scope>NUCLEOTIDE SEQUENCE [LARGE SCALE GENOMIC DNA]</scope>
    <source>
        <strain evidence="3 4">AHK-1</strain>
    </source>
</reference>
<evidence type="ECO:0000259" key="2">
    <source>
        <dbReference type="Pfam" id="PF07201"/>
    </source>
</evidence>
<dbReference type="AlphaFoldDB" id="A0A7Z6MXX7"/>
<proteinExistence type="predicted"/>